<feature type="transmembrane region" description="Helical" evidence="1">
    <location>
        <begin position="55"/>
        <end position="72"/>
    </location>
</feature>
<evidence type="ECO:0000256" key="1">
    <source>
        <dbReference type="SAM" id="Phobius"/>
    </source>
</evidence>
<sequence length="146" mass="15998">MTQKMTPDTPLADGEKVLVSFQADRMTYIRTNTWMAVFAMAGGMAVLYFLGNPYVWTGAIGGLAAVAVRAFYMMSEELSVRWDLTNQRLLGPMGRAIRLGEIKQLNKLGNVVQVVTATGDKHLVKYQGDAPETIRKIQSAKVGGTI</sequence>
<evidence type="ECO:0000313" key="2">
    <source>
        <dbReference type="EMBL" id="CUK05291.1"/>
    </source>
</evidence>
<dbReference type="Proteomes" id="UP000051870">
    <property type="component" value="Unassembled WGS sequence"/>
</dbReference>
<proteinExistence type="predicted"/>
<protein>
    <recommendedName>
        <fullName evidence="4">DUF304 domain-containing protein</fullName>
    </recommendedName>
</protein>
<organism evidence="2 3">
    <name type="scientific">Shimia thalassica</name>
    <dbReference type="NCBI Taxonomy" id="1715693"/>
    <lineage>
        <taxon>Bacteria</taxon>
        <taxon>Pseudomonadati</taxon>
        <taxon>Pseudomonadota</taxon>
        <taxon>Alphaproteobacteria</taxon>
        <taxon>Rhodobacterales</taxon>
        <taxon>Roseobacteraceae</taxon>
    </lineage>
</organism>
<accession>A0A0P1ILR0</accession>
<dbReference type="GeneID" id="83881888"/>
<keyword evidence="1" id="KW-0812">Transmembrane</keyword>
<reference evidence="3" key="1">
    <citation type="submission" date="2015-09" db="EMBL/GenBank/DDBJ databases">
        <authorList>
            <person name="Rodrigo-Torres Lidia"/>
            <person name="Arahal R.David."/>
        </authorList>
    </citation>
    <scope>NUCLEOTIDE SEQUENCE [LARGE SCALE GENOMIC DNA]</scope>
    <source>
        <strain evidence="3">CECT 7735</strain>
    </source>
</reference>
<dbReference type="AlphaFoldDB" id="A0A0P1ILR0"/>
<dbReference type="EMBL" id="CYTW01000003">
    <property type="protein sequence ID" value="CUK05291.1"/>
    <property type="molecule type" value="Genomic_DNA"/>
</dbReference>
<dbReference type="STRING" id="1715693.PH7735_02885"/>
<dbReference type="RefSeq" id="WP_233488322.1">
    <property type="nucleotide sequence ID" value="NZ_CYTW01000003.1"/>
</dbReference>
<evidence type="ECO:0008006" key="4">
    <source>
        <dbReference type="Google" id="ProtNLM"/>
    </source>
</evidence>
<feature type="transmembrane region" description="Helical" evidence="1">
    <location>
        <begin position="31"/>
        <end position="49"/>
    </location>
</feature>
<gene>
    <name evidence="2" type="ORF">PH7735_02885</name>
</gene>
<name>A0A0P1ILR0_9RHOB</name>
<keyword evidence="1" id="KW-1133">Transmembrane helix</keyword>
<keyword evidence="1" id="KW-0472">Membrane</keyword>
<keyword evidence="3" id="KW-1185">Reference proteome</keyword>
<evidence type="ECO:0000313" key="3">
    <source>
        <dbReference type="Proteomes" id="UP000051870"/>
    </source>
</evidence>